<evidence type="ECO:0000313" key="6">
    <source>
        <dbReference type="Proteomes" id="UP000033567"/>
    </source>
</evidence>
<dbReference type="InterPro" id="IPR050984">
    <property type="entry name" value="Gfo/Idh/MocA_domain"/>
</dbReference>
<dbReference type="GO" id="GO:0000166">
    <property type="term" value="F:nucleotide binding"/>
    <property type="evidence" value="ECO:0007669"/>
    <property type="project" value="InterPro"/>
</dbReference>
<protein>
    <submittedName>
        <fullName evidence="5">Oxidoreductase domain protein</fullName>
    </submittedName>
</protein>
<dbReference type="Gene3D" id="3.40.50.720">
    <property type="entry name" value="NAD(P)-binding Rossmann-like Domain"/>
    <property type="match status" value="1"/>
</dbReference>
<feature type="domain" description="GFO/IDH/MocA-like oxidoreductase" evidence="4">
    <location>
        <begin position="158"/>
        <end position="267"/>
    </location>
</feature>
<sequence length="352" mass="38518">MSRLNGKRQEAEQKGMRVNFAILGAGRIANALAKTVVMMAQDPQYSHLIAPYAVAARDGERAAAFAEKYGFAHSYGSYQELLDDPQVDLVYIATPHSLHAEQAIACMKAGKNVLVEKSFAANADQARQVMETSENTGLLCTEAIWTRYMPSRSIIDGIISSGAIGTVRTVTANLGYVTVGKARMTDPALAGGALLDVGVYPLNFIDMVMGPKPIERVCTDWVRSPEGVDSQNSTAIFYKDGSVGEATSSMVSDSDRTGSIWGDQGYLQCININNVESIDLYDGDHKLRKSYPIPDQLTGYEYEVASAAQAILDGKTECAQMPHKDTMRIMELMDSLRRQWGLVFPFESRTSR</sequence>
<dbReference type="SUPFAM" id="SSF55347">
    <property type="entry name" value="Glyceraldehyde-3-phosphate dehydrogenase-like, C-terminal domain"/>
    <property type="match status" value="1"/>
</dbReference>
<evidence type="ECO:0000256" key="2">
    <source>
        <dbReference type="ARBA" id="ARBA00023002"/>
    </source>
</evidence>
<dbReference type="PATRIC" id="fig|1684.5.peg.684"/>
<reference evidence="5 6" key="1">
    <citation type="submission" date="2014-12" db="EMBL/GenBank/DDBJ databases">
        <title>Comparative genomics of the lactic acid bacteria isolated from the honey bee gut.</title>
        <authorList>
            <person name="Ellegaard K.M."/>
            <person name="Tamarit D."/>
            <person name="Javelind E."/>
            <person name="Olofsson T."/>
            <person name="Andersson S.G."/>
            <person name="Vasquez A."/>
        </authorList>
    </citation>
    <scope>NUCLEOTIDE SEQUENCE [LARGE SCALE GENOMIC DNA]</scope>
    <source>
        <strain evidence="5 6">Bin7</strain>
    </source>
</reference>
<dbReference type="InterPro" id="IPR000683">
    <property type="entry name" value="Gfo/Idh/MocA-like_OxRdtase_N"/>
</dbReference>
<dbReference type="AlphaFoldDB" id="A0A0F4L0Q8"/>
<evidence type="ECO:0000259" key="4">
    <source>
        <dbReference type="Pfam" id="PF22725"/>
    </source>
</evidence>
<dbReference type="EMBL" id="JWMF01000004">
    <property type="protein sequence ID" value="KJY51833.1"/>
    <property type="molecule type" value="Genomic_DNA"/>
</dbReference>
<dbReference type="Pfam" id="PF22725">
    <property type="entry name" value="GFO_IDH_MocA_C3"/>
    <property type="match status" value="1"/>
</dbReference>
<dbReference type="RefSeq" id="WP_045935275.1">
    <property type="nucleotide sequence ID" value="NZ_KQ033885.1"/>
</dbReference>
<proteinExistence type="inferred from homology"/>
<organism evidence="5 6">
    <name type="scientific">Bifidobacterium mellis</name>
    <dbReference type="NCBI Taxonomy" id="1293823"/>
    <lineage>
        <taxon>Bacteria</taxon>
        <taxon>Bacillati</taxon>
        <taxon>Actinomycetota</taxon>
        <taxon>Actinomycetes</taxon>
        <taxon>Bifidobacteriales</taxon>
        <taxon>Bifidobacteriaceae</taxon>
        <taxon>Bifidobacterium</taxon>
    </lineage>
</organism>
<evidence type="ECO:0000256" key="1">
    <source>
        <dbReference type="ARBA" id="ARBA00010928"/>
    </source>
</evidence>
<name>A0A0F4L0Q8_9BIFI</name>
<dbReference type="PANTHER" id="PTHR22604">
    <property type="entry name" value="OXIDOREDUCTASES"/>
    <property type="match status" value="1"/>
</dbReference>
<dbReference type="Proteomes" id="UP000033567">
    <property type="component" value="Unassembled WGS sequence"/>
</dbReference>
<dbReference type="Pfam" id="PF01408">
    <property type="entry name" value="GFO_IDH_MocA"/>
    <property type="match status" value="1"/>
</dbReference>
<comment type="caution">
    <text evidence="5">The sequence shown here is derived from an EMBL/GenBank/DDBJ whole genome shotgun (WGS) entry which is preliminary data.</text>
</comment>
<evidence type="ECO:0000313" key="5">
    <source>
        <dbReference type="EMBL" id="KJY51833.1"/>
    </source>
</evidence>
<feature type="domain" description="Gfo/Idh/MocA-like oxidoreductase N-terminal" evidence="3">
    <location>
        <begin position="18"/>
        <end position="141"/>
    </location>
</feature>
<comment type="similarity">
    <text evidence="1">Belongs to the Gfo/Idh/MocA family.</text>
</comment>
<dbReference type="Gene3D" id="3.30.360.10">
    <property type="entry name" value="Dihydrodipicolinate Reductase, domain 2"/>
    <property type="match status" value="1"/>
</dbReference>
<dbReference type="InterPro" id="IPR055170">
    <property type="entry name" value="GFO_IDH_MocA-like_dom"/>
</dbReference>
<evidence type="ECO:0000259" key="3">
    <source>
        <dbReference type="Pfam" id="PF01408"/>
    </source>
</evidence>
<keyword evidence="6" id="KW-1185">Reference proteome</keyword>
<dbReference type="PANTHER" id="PTHR22604:SF105">
    <property type="entry name" value="TRANS-1,2-DIHYDROBENZENE-1,2-DIOL DEHYDROGENASE"/>
    <property type="match status" value="1"/>
</dbReference>
<dbReference type="SUPFAM" id="SSF51735">
    <property type="entry name" value="NAD(P)-binding Rossmann-fold domains"/>
    <property type="match status" value="1"/>
</dbReference>
<keyword evidence="2" id="KW-0560">Oxidoreductase</keyword>
<accession>A0A0F4L0Q8</accession>
<dbReference type="GO" id="GO:0016491">
    <property type="term" value="F:oxidoreductase activity"/>
    <property type="evidence" value="ECO:0007669"/>
    <property type="project" value="UniProtKB-KW"/>
</dbReference>
<dbReference type="InterPro" id="IPR036291">
    <property type="entry name" value="NAD(P)-bd_dom_sf"/>
</dbReference>
<gene>
    <name evidence="5" type="ORF">JF70_06480</name>
</gene>